<feature type="coiled-coil region" evidence="1">
    <location>
        <begin position="108"/>
        <end position="175"/>
    </location>
</feature>
<evidence type="ECO:0000256" key="2">
    <source>
        <dbReference type="SAM" id="MobiDB-lite"/>
    </source>
</evidence>
<evidence type="ECO:0000256" key="1">
    <source>
        <dbReference type="SAM" id="Coils"/>
    </source>
</evidence>
<feature type="region of interest" description="Disordered" evidence="2">
    <location>
        <begin position="1"/>
        <end position="25"/>
    </location>
</feature>
<dbReference type="EMBL" id="JAGHQM010000031">
    <property type="protein sequence ID" value="KAH0566148.1"/>
    <property type="molecule type" value="Genomic_DNA"/>
</dbReference>
<organism evidence="3 4">
    <name type="scientific">Trichoglossum hirsutum</name>
    <dbReference type="NCBI Taxonomy" id="265104"/>
    <lineage>
        <taxon>Eukaryota</taxon>
        <taxon>Fungi</taxon>
        <taxon>Dikarya</taxon>
        <taxon>Ascomycota</taxon>
        <taxon>Pezizomycotina</taxon>
        <taxon>Geoglossomycetes</taxon>
        <taxon>Geoglossales</taxon>
        <taxon>Geoglossaceae</taxon>
        <taxon>Trichoglossum</taxon>
    </lineage>
</organism>
<keyword evidence="1" id="KW-0175">Coiled coil</keyword>
<gene>
    <name evidence="3" type="ORF">GP486_000451</name>
</gene>
<dbReference type="Proteomes" id="UP000750711">
    <property type="component" value="Unassembled WGS sequence"/>
</dbReference>
<evidence type="ECO:0000313" key="4">
    <source>
        <dbReference type="Proteomes" id="UP000750711"/>
    </source>
</evidence>
<name>A0A9P8RU11_9PEZI</name>
<keyword evidence="4" id="KW-1185">Reference proteome</keyword>
<sequence>MALGEGTSGGRPSGSGSRKGPEQPINSANEAISLLAEVESLAKRLAKYASIYADFGKVLDQKSSLELQLANKITELSTKDGEIAKLNEASEAALIVHEGRYSKWLAEKTNLHNQIAAAKTEAAEQRRASLNDQEAKFKKELEKLRKEIAVERRKSSSLEEKIKTANNEETRLRHELKYTETTLKEWEGKLSVLKDIDLEKFEDKFKGLYNRYMVVMQSHFLKDLPDSVLINGSARWDMLLRIPNNLHLHLPPSNSLAAKKARLVAALALLSPLITDRIFVPPTHEPADALTIRYIKSLLYQQLPSGCKRENMLRALLLSTHTSGDFDHTDTWAVGSLLEEAKPLLTPMLEDPGRLLADLEKVLRGFWSLWKEAQISKKLVHATAEADGPWQCNDLPLLDEEEATPDAPPINEFTLNVFPCLSVPETEQMIFSGTFVWSEQNSIVASEAEYQRLRRSSLSGSGASAVVHPRRRRTVDGTNGNASAPPSPMMPRTPGGSGGNHFLGDATSGSRGSGGP</sequence>
<feature type="compositionally biased region" description="Gly residues" evidence="2">
    <location>
        <begin position="1"/>
        <end position="13"/>
    </location>
</feature>
<reference evidence="3" key="1">
    <citation type="submission" date="2021-03" db="EMBL/GenBank/DDBJ databases">
        <title>Comparative genomics and phylogenomic investigation of the class Geoglossomycetes provide insights into ecological specialization and systematics.</title>
        <authorList>
            <person name="Melie T."/>
            <person name="Pirro S."/>
            <person name="Miller A.N."/>
            <person name="Quandt A."/>
        </authorList>
    </citation>
    <scope>NUCLEOTIDE SEQUENCE</scope>
    <source>
        <strain evidence="3">CAQ_001_2017</strain>
    </source>
</reference>
<evidence type="ECO:0008006" key="5">
    <source>
        <dbReference type="Google" id="ProtNLM"/>
    </source>
</evidence>
<feature type="region of interest" description="Disordered" evidence="2">
    <location>
        <begin position="459"/>
        <end position="516"/>
    </location>
</feature>
<evidence type="ECO:0000313" key="3">
    <source>
        <dbReference type="EMBL" id="KAH0566148.1"/>
    </source>
</evidence>
<protein>
    <recommendedName>
        <fullName evidence="5">MEI5 protein</fullName>
    </recommendedName>
</protein>
<comment type="caution">
    <text evidence="3">The sequence shown here is derived from an EMBL/GenBank/DDBJ whole genome shotgun (WGS) entry which is preliminary data.</text>
</comment>
<dbReference type="AlphaFoldDB" id="A0A9P8RU11"/>
<proteinExistence type="predicted"/>
<accession>A0A9P8RU11</accession>